<organism evidence="9 10">
    <name type="scientific">Bombilactobacillus mellifer</name>
    <dbReference type="NCBI Taxonomy" id="1218492"/>
    <lineage>
        <taxon>Bacteria</taxon>
        <taxon>Bacillati</taxon>
        <taxon>Bacillota</taxon>
        <taxon>Bacilli</taxon>
        <taxon>Lactobacillales</taxon>
        <taxon>Lactobacillaceae</taxon>
        <taxon>Bombilactobacillus</taxon>
    </lineage>
</organism>
<keyword evidence="10" id="KW-1185">Reference proteome</keyword>
<reference evidence="9 10" key="1">
    <citation type="submission" date="2015-01" db="EMBL/GenBank/DDBJ databases">
        <title>Comparative genomics of the lactic acid bacteria isolated from the honey bee gut.</title>
        <authorList>
            <person name="Ellegaard K.M."/>
            <person name="Tamarit D."/>
            <person name="Javelind E."/>
            <person name="Olofsson T."/>
            <person name="Andersson S.G."/>
            <person name="Vasquez A."/>
        </authorList>
    </citation>
    <scope>NUCLEOTIDE SEQUENCE [LARGE SCALE GENOMIC DNA]</scope>
    <source>
        <strain evidence="9 10">Bin4</strain>
    </source>
</reference>
<gene>
    <name evidence="9" type="ORF">JG30_08150</name>
</gene>
<dbReference type="PRINTS" id="PR00959">
    <property type="entry name" value="MEVGALKINASE"/>
</dbReference>
<evidence type="ECO:0000256" key="5">
    <source>
        <dbReference type="ARBA" id="ARBA00022777"/>
    </source>
</evidence>
<evidence type="ECO:0000259" key="8">
    <source>
        <dbReference type="Pfam" id="PF08544"/>
    </source>
</evidence>
<dbReference type="UniPathway" id="UPA00057">
    <property type="reaction ID" value="UER00099"/>
</dbReference>
<dbReference type="Gene3D" id="3.30.70.890">
    <property type="entry name" value="GHMP kinase, C-terminal domain"/>
    <property type="match status" value="1"/>
</dbReference>
<accession>A0A0F4LTR6</accession>
<dbReference type="STRING" id="1218492.JG30_08150"/>
<name>A0A0F4LTR6_9LACO</name>
<dbReference type="PANTHER" id="PTHR31814">
    <property type="match status" value="1"/>
</dbReference>
<dbReference type="EMBL" id="JXJQ01000008">
    <property type="protein sequence ID" value="KJY61763.1"/>
    <property type="molecule type" value="Genomic_DNA"/>
</dbReference>
<keyword evidence="3" id="KW-0808">Transferase</keyword>
<dbReference type="NCBIfam" id="TIGR01220">
    <property type="entry name" value="Pmev_kin_Gr_pos"/>
    <property type="match status" value="1"/>
</dbReference>
<dbReference type="PATRIC" id="fig|1218492.5.peg.953"/>
<evidence type="ECO:0000256" key="3">
    <source>
        <dbReference type="ARBA" id="ARBA00022679"/>
    </source>
</evidence>
<keyword evidence="6" id="KW-0067">ATP-binding</keyword>
<evidence type="ECO:0000256" key="4">
    <source>
        <dbReference type="ARBA" id="ARBA00022741"/>
    </source>
</evidence>
<feature type="domain" description="GHMP kinase N-terminal" evidence="7">
    <location>
        <begin position="90"/>
        <end position="171"/>
    </location>
</feature>
<dbReference type="InterPro" id="IPR013750">
    <property type="entry name" value="GHMP_kinase_C_dom"/>
</dbReference>
<dbReference type="InterPro" id="IPR035102">
    <property type="entry name" value="Phosphomevalonate_kinase"/>
</dbReference>
<dbReference type="InterPro" id="IPR005917">
    <property type="entry name" value="Pmev_kinase_bact"/>
</dbReference>
<dbReference type="GO" id="GO:0019287">
    <property type="term" value="P:isopentenyl diphosphate biosynthetic process, mevalonate pathway"/>
    <property type="evidence" value="ECO:0007669"/>
    <property type="project" value="UniProtKB-UniPathway"/>
</dbReference>
<evidence type="ECO:0000313" key="10">
    <source>
        <dbReference type="Proteomes" id="UP000033558"/>
    </source>
</evidence>
<dbReference type="SUPFAM" id="SSF55060">
    <property type="entry name" value="GHMP Kinase, C-terminal domain"/>
    <property type="match status" value="1"/>
</dbReference>
<dbReference type="GO" id="GO:0005524">
    <property type="term" value="F:ATP binding"/>
    <property type="evidence" value="ECO:0007669"/>
    <property type="project" value="UniProtKB-KW"/>
</dbReference>
<dbReference type="InterPro" id="IPR014721">
    <property type="entry name" value="Ribsml_uS5_D2-typ_fold_subgr"/>
</dbReference>
<dbReference type="HOGENOM" id="CLU_017814_7_0_9"/>
<dbReference type="InterPro" id="IPR020568">
    <property type="entry name" value="Ribosomal_Su5_D2-typ_SF"/>
</dbReference>
<evidence type="ECO:0000313" key="9">
    <source>
        <dbReference type="EMBL" id="KJY61763.1"/>
    </source>
</evidence>
<keyword evidence="4" id="KW-0547">Nucleotide-binding</keyword>
<dbReference type="RefSeq" id="WP_046317239.1">
    <property type="nucleotide sequence ID" value="NZ_JBHSZT010000001.1"/>
</dbReference>
<dbReference type="PANTHER" id="PTHR31814:SF2">
    <property type="entry name" value="PHOSPHOMEVALONATE KINASE"/>
    <property type="match status" value="1"/>
</dbReference>
<dbReference type="Proteomes" id="UP000033558">
    <property type="component" value="Unassembled WGS sequence"/>
</dbReference>
<comment type="caution">
    <text evidence="9">The sequence shown here is derived from an EMBL/GenBank/DDBJ whole genome shotgun (WGS) entry which is preliminary data.</text>
</comment>
<evidence type="ECO:0000256" key="2">
    <source>
        <dbReference type="ARBA" id="ARBA00012958"/>
    </source>
</evidence>
<evidence type="ECO:0000256" key="6">
    <source>
        <dbReference type="ARBA" id="ARBA00022840"/>
    </source>
</evidence>
<comment type="pathway">
    <text evidence="1">Isoprenoid biosynthesis; isopentenyl diphosphate biosynthesis via mevalonate pathway; isopentenyl diphosphate from (R)-mevalonate: step 2/3.</text>
</comment>
<evidence type="ECO:0000259" key="7">
    <source>
        <dbReference type="Pfam" id="PF00288"/>
    </source>
</evidence>
<sequence length="359" mass="39923">MITVKAPGKLYIAGEYAVVEPGYEAIVVAVDQFVTVSIEQAQKFGTINSKQYQETSVFWQRKGNQLVIDNRDNPFEYILSSIKYTEEYALEKRHELALFDLTVNSQLDSDDGKKYGLGSSAAVTVATVRALSEFYQLHLSAEEIFKLAAISHFKVQNNGSFGDLAASVYGGWIAYQSPDRQWLTNMLASRPLVEVIQLPWPQLKVEPLQFPPDLNLLIGWSGKPASTPILVDQIATSRAHAAQHYQEFLHASRQCLQMMITGFKQQNSQVIKQQLTVNRQLLRDLANFSGVTIETKKLTQLCEIALHHGAAAKSSGAGGGDCGIAVINADPKVRQALLADWQQHQIQPLNFNVYSLQKD</sequence>
<dbReference type="InterPro" id="IPR006204">
    <property type="entry name" value="GHMP_kinase_N_dom"/>
</dbReference>
<evidence type="ECO:0000256" key="1">
    <source>
        <dbReference type="ARBA" id="ARBA00005017"/>
    </source>
</evidence>
<dbReference type="Gene3D" id="3.30.230.10">
    <property type="match status" value="1"/>
</dbReference>
<dbReference type="Pfam" id="PF00288">
    <property type="entry name" value="GHMP_kinases_N"/>
    <property type="match status" value="1"/>
</dbReference>
<dbReference type="Pfam" id="PF08544">
    <property type="entry name" value="GHMP_kinases_C"/>
    <property type="match status" value="1"/>
</dbReference>
<protein>
    <recommendedName>
        <fullName evidence="2">phosphomevalonate kinase</fullName>
        <ecNumber evidence="2">2.7.4.2</ecNumber>
    </recommendedName>
</protein>
<dbReference type="AlphaFoldDB" id="A0A0F4LTR6"/>
<dbReference type="InterPro" id="IPR036554">
    <property type="entry name" value="GHMP_kinase_C_sf"/>
</dbReference>
<feature type="domain" description="GHMP kinase C-terminal" evidence="8">
    <location>
        <begin position="279"/>
        <end position="336"/>
    </location>
</feature>
<keyword evidence="5 9" id="KW-0418">Kinase</keyword>
<dbReference type="SUPFAM" id="SSF54211">
    <property type="entry name" value="Ribosomal protein S5 domain 2-like"/>
    <property type="match status" value="1"/>
</dbReference>
<dbReference type="GO" id="GO:0004631">
    <property type="term" value="F:phosphomevalonate kinase activity"/>
    <property type="evidence" value="ECO:0007669"/>
    <property type="project" value="UniProtKB-EC"/>
</dbReference>
<dbReference type="EC" id="2.7.4.2" evidence="2"/>
<dbReference type="OrthoDB" id="1522677at2"/>
<proteinExistence type="predicted"/>